<feature type="region of interest" description="Disordered" evidence="2">
    <location>
        <begin position="809"/>
        <end position="843"/>
    </location>
</feature>
<feature type="domain" description="Bacterial Ig-like" evidence="3">
    <location>
        <begin position="1304"/>
        <end position="1397"/>
    </location>
</feature>
<feature type="compositionally biased region" description="Low complexity" evidence="2">
    <location>
        <begin position="516"/>
        <end position="526"/>
    </location>
</feature>
<feature type="domain" description="Bacterial Ig-like" evidence="3">
    <location>
        <begin position="2284"/>
        <end position="2378"/>
    </location>
</feature>
<evidence type="ECO:0000259" key="3">
    <source>
        <dbReference type="Pfam" id="PF19077"/>
    </source>
</evidence>
<feature type="domain" description="Bacterial Ig-like" evidence="3">
    <location>
        <begin position="510"/>
        <end position="609"/>
    </location>
</feature>
<feature type="region of interest" description="Disordered" evidence="2">
    <location>
        <begin position="1496"/>
        <end position="1527"/>
    </location>
</feature>
<evidence type="ECO:0000313" key="4">
    <source>
        <dbReference type="EMBL" id="ADM40398.1"/>
    </source>
</evidence>
<feature type="region of interest" description="Disordered" evidence="2">
    <location>
        <begin position="515"/>
        <end position="534"/>
    </location>
</feature>
<feature type="compositionally biased region" description="Low complexity" evidence="2">
    <location>
        <begin position="194"/>
        <end position="206"/>
    </location>
</feature>
<feature type="domain" description="Bacterial Ig-like" evidence="3">
    <location>
        <begin position="228"/>
        <end position="315"/>
    </location>
</feature>
<evidence type="ECO:0000256" key="1">
    <source>
        <dbReference type="SAM" id="Coils"/>
    </source>
</evidence>
<feature type="domain" description="Bacterial Ig-like" evidence="3">
    <location>
        <begin position="417"/>
        <end position="508"/>
    </location>
</feature>
<feature type="domain" description="Bacterial Ig-like" evidence="3">
    <location>
        <begin position="1705"/>
        <end position="1794"/>
    </location>
</feature>
<feature type="region of interest" description="Disordered" evidence="2">
    <location>
        <begin position="167"/>
        <end position="214"/>
    </location>
</feature>
<feature type="domain" description="Bacterial Ig-like" evidence="3">
    <location>
        <begin position="921"/>
        <end position="996"/>
    </location>
</feature>
<feature type="domain" description="Bacterial Ig-like" evidence="3">
    <location>
        <begin position="1518"/>
        <end position="1583"/>
    </location>
</feature>
<feature type="region of interest" description="Disordered" evidence="2">
    <location>
        <begin position="2182"/>
        <end position="2204"/>
    </location>
</feature>
<proteinExistence type="predicted"/>
<feature type="domain" description="Bacterial Ig-like" evidence="3">
    <location>
        <begin position="319"/>
        <end position="412"/>
    </location>
</feature>
<evidence type="ECO:0000313" key="5">
    <source>
        <dbReference type="Proteomes" id="UP000002230"/>
    </source>
</evidence>
<feature type="domain" description="Bacterial Ig-like" evidence="3">
    <location>
        <begin position="813"/>
        <end position="904"/>
    </location>
</feature>
<feature type="domain" description="Bacterial Ig-like" evidence="3">
    <location>
        <begin position="1812"/>
        <end position="1888"/>
    </location>
</feature>
<feature type="compositionally biased region" description="Polar residues" evidence="2">
    <location>
        <begin position="620"/>
        <end position="630"/>
    </location>
</feature>
<feature type="region of interest" description="Disordered" evidence="2">
    <location>
        <begin position="604"/>
        <end position="630"/>
    </location>
</feature>
<feature type="domain" description="Bacterial Ig-like" evidence="3">
    <location>
        <begin position="2585"/>
        <end position="2657"/>
    </location>
</feature>
<dbReference type="NCBIfam" id="NF033510">
    <property type="entry name" value="Ca_tandemer"/>
    <property type="match status" value="24"/>
</dbReference>
<feature type="domain" description="Bacterial Ig-like" evidence="3">
    <location>
        <begin position="2393"/>
        <end position="2474"/>
    </location>
</feature>
<organism evidence="4 5">
    <name type="scientific">Edwardsiella tarda (strain FL6-60)</name>
    <dbReference type="NCBI Taxonomy" id="718251"/>
    <lineage>
        <taxon>Bacteria</taxon>
        <taxon>Pseudomonadati</taxon>
        <taxon>Pseudomonadota</taxon>
        <taxon>Gammaproteobacteria</taxon>
        <taxon>Enterobacterales</taxon>
        <taxon>Hafniaceae</taxon>
        <taxon>Edwardsiella</taxon>
    </lineage>
</organism>
<accession>A0A0H3DM73</accession>
<feature type="compositionally biased region" description="Polar residues" evidence="2">
    <location>
        <begin position="1502"/>
        <end position="1523"/>
    </location>
</feature>
<keyword evidence="5" id="KW-1185">Reference proteome</keyword>
<feature type="domain" description="Bacterial Ig-like" evidence="3">
    <location>
        <begin position="1105"/>
        <end position="1194"/>
    </location>
</feature>
<feature type="coiled-coil region" evidence="1">
    <location>
        <begin position="123"/>
        <end position="164"/>
    </location>
</feature>
<gene>
    <name evidence="4" type="ordered locus">ETAF_0274</name>
</gene>
<feature type="compositionally biased region" description="Polar residues" evidence="2">
    <location>
        <begin position="2194"/>
        <end position="2204"/>
    </location>
</feature>
<dbReference type="KEGG" id="etd:ETAF_0274"/>
<protein>
    <submittedName>
        <fullName evidence="4">Large repetitive protein</fullName>
    </submittedName>
</protein>
<evidence type="ECO:0000256" key="2">
    <source>
        <dbReference type="SAM" id="MobiDB-lite"/>
    </source>
</evidence>
<feature type="compositionally biased region" description="Pro residues" evidence="2">
    <location>
        <begin position="184"/>
        <end position="193"/>
    </location>
</feature>
<feature type="domain" description="Bacterial Ig-like" evidence="3">
    <location>
        <begin position="1893"/>
        <end position="1984"/>
    </location>
</feature>
<feature type="domain" description="Bacterial Ig-like" evidence="3">
    <location>
        <begin position="1202"/>
        <end position="1289"/>
    </location>
</feature>
<dbReference type="Pfam" id="PF19077">
    <property type="entry name" value="Big_13"/>
    <property type="match status" value="24"/>
</dbReference>
<sequence length="2695" mass="282137">MTTDSKSATLNNNPTANNHIDNVKAFTVSGFDLVITFADGRVSTVKDGLTDLVLGNIKLSDTTGSEITQSQVISSINTIQLGLDTVYLADKIEDKDKSTESETPAQFSELPGVDEPAIEKIQQENLQKKISEYDELLKKQEDALREIVKEKDKVEQQKEIIDKKVKSTLSTNLKPHEMDVQEAPPKPPIPPAPLSSSSSSASENASGKQNDVEAKPALSDLPLFISGALDEKSDSGKIGDGLTNLTTPTFIGNATPGATATLTINGTPYPLTVDSEGKWALQIQPGLPDGAYDVTLNIVDGNGKTATTTIKITIDSQIDELTAMLDPDSDSGVANDAITNNSKPILLGTAEPGAIIKVVIGSLTLTTITDAEGNWSVSPSSNLPDGSYDYIVTATDEAGNSTTTQNTLTIDTTAPGIVFSLSAATDSGIAGDFTTNITQPVLTGSTEPGATIIVRLWGNAYEIIADPQGNWELTINPALGDGNHEFTVQITDIAGNVSSQSGNLTIDTQAPTITASLSSDSDSGSSQTDNITNNAHPVLTGYTKPLAVITITFAGEHYSVKADENGHWSWAIPENLSLADGTHPYQLTVSDTAGNKLSTPYQGEFTLDTSPPEPPEPPTATLSDESNSGSLDDMITNVATPTLVGQSEPLAIIHVTIDGKTYQTQANETGEWHLLLDTLSDGTHTITVSAEDQAGNISKPSGEMTLVIDTRTPEVTVTLAEGDDSGSSQSDGITAVNQPTFHGSATPNTTLLFTINNHAYRIEVGADGQWRLPIDEPLADDSYHYTITVENAAGSTTTIDGTLVIDTTPPPADAGLDEASDSGRDPQDGITNVVKPTLTGHSEPGARVEITFNDTLYSQTSDADGMWSISLKDSLSDGTYTYTVKTTDSAGNTSTAEHHFTIDTLSHVDARLDFTSAIPGDNDSTTDQIRPKLSGKAEPGSLVTVEFNGHSYSASVDELGNWQLTLPSDAVPGTNSYTVTAEDLAGNISTVTGQFTYIPSGNQPPKVSAQLDPDSDSGIQGDSITNVKKPTIVGQATPGVTILLTIAGNSYTTIAAADGSWSIDISQPLNEGHNGYTVVATDPNSGLSSTINNNIFIDSLAPGATVVLTDASDSYIKGDMITSDRRPQFTGKTEPGATVSLIIDGVTFTTTADQNGNWLLGPSHTLPNGTLGYTVIMTDIAGNQNTTQGNITIDSSTPRMNNAALNEIDDTGVQDRYWTNLLTPTIKGWAEPGVKLTISINGNIYDITDISSDGTWRFQLPHGIALDNGLEQEIKYWVTATDSAGNSAGTVDAIFIAKRKLTITDGLSEETDSDTKGDKLTSVTNPTLQGTISGGAASDNLHGTITIGGKTYPLTITDGGTHWSFSLPADAALSFGVHEYTLTLVDKFGTETTHTATITRTMLSGNLDFNDDSGIAGDNITNNTAPALSGKATIGSTLRIEFAGREYDIPVNANGIWTFPLPGAPLAEGEYTYKLTESAGQNTTTFNGTFTVDLTPPEVSGGLSTQDQAPNDPSASTNPNPTLQGHVEPHREVTVLIDGKRFTTTADANGFWSITLDSNLQPGQSYEYTITSTDSAGNTGQYTGTISNGHVQPPLVSFGTHEDYLGGESDKVNEVFYNTSSPPLIGHGTPGDTITLSALTEHGQAYTATVNADGTWKIDLPPELFPSGIPALGATHWSLTVTDSYGIQNTYVINMIPDVTPPSLTGELDPLSDSGIAGDGITNVDRPTLKGTTEPGLKVTITLAGQSYTVNADDSGQWQFTVPRALADGTYDYQITTVDKAGNSATISGSVTIDSASLVLNGGLDSQADPNVVDGWTNNHHQTLKGITEPGAVIAIVLNGISYTPVVSATGEWTLDLPDLPNGHYAYTITATNTAGTTAAINGQFTIDDLPPTTTVRLSAASDSGVSGDAITNVDKPTFIGQTKPGATVTLHIDGHDYTTVADHAGNWQITVTTPLGEGEHDYRVSVTDRSENSSTPVEGALTIKTEALIGQVTGGLDRDSDSGTLEDSITNNATPNFSGSAPAGVTVIVTIDGKTYRTVADQSGHWKLAVTTPLSEGDHPYQIVIKDVAGNQSAPLTGSLTLDRACHLQVQGLASESDSGTVGDGITNTTTPTLIGLSDAHATITLTIAGNLYTTTADASGQWRIPLTHPLGEGNHDYHVVATDSAGNTSSSTAQVTIDTQAPSAPGGGLASESDSGTVGDGITNNTTPTLIGLSSAHATITLTIAGNLYTTTADASGQWRIPLTRPLDEGSHDYHVVATDNAGNTSSSTAQVTIDTQAPSAPGGGLSSTSDSGTVGDNITTVTTPMFNGTTEPNATIALTLNNQTYRFSAADDGTWRFTLPESAALSDGTYHYTLQASDKAGNVSAQTQGSITIDTQAPAAPDGGALVDPDGDNIIAVATPVFNGTTEPNAMIMLTLNQKTYLIPSDNRGAWYFTLPESASLSDGTYHYTLQASDVAGNTSALTTHTLTIDTRPPEPLQGALVPDADGGALSEGITQQNTPTFSGSAEAHAEISLSIDHKEYVTTADDAGKWQLTVDHPLTDATYDYTITAKDAAGNASQLHHQLTVDTFPPTQPNAHAEANTLDDSVTLKGTVDAQESVQITVTLNGHDYQASIDGENWQVALPSQEVKPGENPYTITATDAAGNTATASGTFTQASTSDTPPHTDYQAQDMAALSAIVTDHINVEAEHYEL</sequence>
<dbReference type="Proteomes" id="UP000002230">
    <property type="component" value="Chromosome"/>
</dbReference>
<feature type="domain" description="Bacterial Ig-like" evidence="3">
    <location>
        <begin position="2093"/>
        <end position="2181"/>
    </location>
</feature>
<dbReference type="PATRIC" id="fig|718251.5.peg.283"/>
<keyword evidence="1" id="KW-0175">Coiled coil</keyword>
<feature type="domain" description="Bacterial Ig-like" evidence="3">
    <location>
        <begin position="1406"/>
        <end position="1493"/>
    </location>
</feature>
<feature type="domain" description="Bacterial Ig-like" evidence="3">
    <location>
        <begin position="1005"/>
        <end position="1085"/>
    </location>
</feature>
<dbReference type="Gene3D" id="2.60.40.10">
    <property type="entry name" value="Immunoglobulins"/>
    <property type="match status" value="25"/>
</dbReference>
<dbReference type="InterPro" id="IPR013783">
    <property type="entry name" value="Ig-like_fold"/>
</dbReference>
<name>A0A0H3DM73_EDWTF</name>
<dbReference type="InterPro" id="IPR044016">
    <property type="entry name" value="Big_13"/>
</dbReference>
<feature type="domain" description="Bacterial Ig-like" evidence="3">
    <location>
        <begin position="1995"/>
        <end position="2084"/>
    </location>
</feature>
<dbReference type="HOGENOM" id="CLU_227661_0_0_6"/>
<dbReference type="EMBL" id="CP002154">
    <property type="protein sequence ID" value="ADM40398.1"/>
    <property type="molecule type" value="Genomic_DNA"/>
</dbReference>
<feature type="region of interest" description="Disordered" evidence="2">
    <location>
        <begin position="2277"/>
        <end position="2298"/>
    </location>
</feature>
<feature type="domain" description="Bacterial Ig-like" evidence="3">
    <location>
        <begin position="713"/>
        <end position="807"/>
    </location>
</feature>
<feature type="compositionally biased region" description="Low complexity" evidence="2">
    <location>
        <begin position="2289"/>
        <end position="2298"/>
    </location>
</feature>
<feature type="domain" description="Bacterial Ig-like" evidence="3">
    <location>
        <begin position="2483"/>
        <end position="2571"/>
    </location>
</feature>
<reference evidence="5" key="1">
    <citation type="submission" date="2010-08" db="EMBL/GenBank/DDBJ databases">
        <title>Genome comparisons of Edwardsiella bacteria analysed using deep sequencing technology.</title>
        <authorList>
            <person name="van Soest J.J."/>
            <person name="Henkel C.V."/>
            <person name="Jansen H.J."/>
            <person name="van den Hondel C.A.M.J.J."/>
            <person name="Bloemberg G.V."/>
            <person name="Meijer A.H."/>
            <person name="Spaink H.P."/>
        </authorList>
    </citation>
    <scope>NUCLEOTIDE SEQUENCE [LARGE SCALE GENOMIC DNA]</scope>
    <source>
        <strain evidence="5">FL6-60</strain>
    </source>
</reference>
<reference evidence="4 5" key="2">
    <citation type="journal article" date="2011" name="BMC Immunol.">
        <title>Comparison of static immersion and intravenous injection systems for exposure of zebrafish embryos to the natural pathogen Edwardsiella tarda.</title>
        <authorList>
            <person name="van Soest J.J."/>
            <person name="Stockhammer O.W."/>
            <person name="Ordas A."/>
            <person name="Bloemberg G.V."/>
            <person name="Spaink H.P."/>
            <person name="Meijer A.H."/>
        </authorList>
    </citation>
    <scope>NUCLEOTIDE SEQUENCE [LARGE SCALE GENOMIC DNA]</scope>
    <source>
        <strain evidence="4 5">FL6-60</strain>
    </source>
</reference>
<feature type="domain" description="Bacterial Ig-like" evidence="3">
    <location>
        <begin position="617"/>
        <end position="710"/>
    </location>
</feature>
<feature type="domain" description="Bacterial Ig-like" evidence="3">
    <location>
        <begin position="2187"/>
        <end position="2278"/>
    </location>
</feature>
<feature type="region of interest" description="Disordered" evidence="2">
    <location>
        <begin position="95"/>
        <end position="116"/>
    </location>
</feature>